<dbReference type="GO" id="GO:0005634">
    <property type="term" value="C:nucleus"/>
    <property type="evidence" value="ECO:0007669"/>
    <property type="project" value="TreeGrafter"/>
</dbReference>
<dbReference type="InterPro" id="IPR038718">
    <property type="entry name" value="SNF2-like_sf"/>
</dbReference>
<evidence type="ECO:0008006" key="13">
    <source>
        <dbReference type="Google" id="ProtNLM"/>
    </source>
</evidence>
<keyword evidence="6" id="KW-0863">Zinc-finger</keyword>
<dbReference type="GO" id="GO:0016787">
    <property type="term" value="F:hydrolase activity"/>
    <property type="evidence" value="ECO:0007669"/>
    <property type="project" value="UniProtKB-KW"/>
</dbReference>
<dbReference type="SUPFAM" id="SSF52540">
    <property type="entry name" value="P-loop containing nucleoside triphosphate hydrolases"/>
    <property type="match status" value="2"/>
</dbReference>
<dbReference type="GO" id="GO:0000724">
    <property type="term" value="P:double-strand break repair via homologous recombination"/>
    <property type="evidence" value="ECO:0007669"/>
    <property type="project" value="TreeGrafter"/>
</dbReference>
<dbReference type="InterPro" id="IPR001841">
    <property type="entry name" value="Znf_RING"/>
</dbReference>
<dbReference type="Gene3D" id="3.30.40.10">
    <property type="entry name" value="Zinc/RING finger domain, C3HC4 (zinc finger)"/>
    <property type="match status" value="1"/>
</dbReference>
<dbReference type="InterPro" id="IPR001650">
    <property type="entry name" value="Helicase_C-like"/>
</dbReference>
<dbReference type="SMART" id="SM00490">
    <property type="entry name" value="HELICc"/>
    <property type="match status" value="1"/>
</dbReference>
<dbReference type="PANTHER" id="PTHR45626:SF16">
    <property type="entry name" value="ATP-DEPENDENT HELICASE ULS1"/>
    <property type="match status" value="1"/>
</dbReference>
<dbReference type="CDD" id="cd18008">
    <property type="entry name" value="DEXDc_SHPRH-like"/>
    <property type="match status" value="1"/>
</dbReference>
<dbReference type="GO" id="GO:0008094">
    <property type="term" value="F:ATP-dependent activity, acting on DNA"/>
    <property type="evidence" value="ECO:0007669"/>
    <property type="project" value="TreeGrafter"/>
</dbReference>
<dbReference type="InterPro" id="IPR000330">
    <property type="entry name" value="SNF2_N"/>
</dbReference>
<dbReference type="Pfam" id="PF13920">
    <property type="entry name" value="zf-C3HC4_3"/>
    <property type="match status" value="1"/>
</dbReference>
<dbReference type="EMBL" id="ML991811">
    <property type="protein sequence ID" value="KAF2232933.1"/>
    <property type="molecule type" value="Genomic_DNA"/>
</dbReference>
<feature type="compositionally biased region" description="Basic residues" evidence="7">
    <location>
        <begin position="640"/>
        <end position="650"/>
    </location>
</feature>
<dbReference type="Gene3D" id="3.40.50.300">
    <property type="entry name" value="P-loop containing nucleotide triphosphate hydrolases"/>
    <property type="match status" value="1"/>
</dbReference>
<evidence type="ECO:0000256" key="5">
    <source>
        <dbReference type="ARBA" id="ARBA00022840"/>
    </source>
</evidence>
<dbReference type="GO" id="GO:0008270">
    <property type="term" value="F:zinc ion binding"/>
    <property type="evidence" value="ECO:0007669"/>
    <property type="project" value="UniProtKB-KW"/>
</dbReference>
<protein>
    <recommendedName>
        <fullName evidence="13">SWI/SNF family DNA-dependent ATPase Ris1</fullName>
    </recommendedName>
</protein>
<proteinExistence type="inferred from homology"/>
<feature type="compositionally biased region" description="Acidic residues" evidence="7">
    <location>
        <begin position="618"/>
        <end position="635"/>
    </location>
</feature>
<dbReference type="GO" id="GO:0005524">
    <property type="term" value="F:ATP binding"/>
    <property type="evidence" value="ECO:0007669"/>
    <property type="project" value="UniProtKB-KW"/>
</dbReference>
<evidence type="ECO:0000256" key="1">
    <source>
        <dbReference type="ARBA" id="ARBA00007025"/>
    </source>
</evidence>
<dbReference type="PROSITE" id="PS50089">
    <property type="entry name" value="ZF_RING_2"/>
    <property type="match status" value="1"/>
</dbReference>
<dbReference type="Pfam" id="PF00271">
    <property type="entry name" value="Helicase_C"/>
    <property type="match status" value="1"/>
</dbReference>
<evidence type="ECO:0000259" key="9">
    <source>
        <dbReference type="PROSITE" id="PS51192"/>
    </source>
</evidence>
<feature type="domain" description="Helicase ATP-binding" evidence="9">
    <location>
        <begin position="155"/>
        <end position="343"/>
    </location>
</feature>
<dbReference type="SUPFAM" id="SSF57850">
    <property type="entry name" value="RING/U-box"/>
    <property type="match status" value="1"/>
</dbReference>
<keyword evidence="4" id="KW-0347">Helicase</keyword>
<organism evidence="11 12">
    <name type="scientific">Viridothelium virens</name>
    <name type="common">Speckled blister lichen</name>
    <name type="synonym">Trypethelium virens</name>
    <dbReference type="NCBI Taxonomy" id="1048519"/>
    <lineage>
        <taxon>Eukaryota</taxon>
        <taxon>Fungi</taxon>
        <taxon>Dikarya</taxon>
        <taxon>Ascomycota</taxon>
        <taxon>Pezizomycotina</taxon>
        <taxon>Dothideomycetes</taxon>
        <taxon>Dothideomycetes incertae sedis</taxon>
        <taxon>Trypetheliales</taxon>
        <taxon>Trypetheliaceae</taxon>
        <taxon>Viridothelium</taxon>
    </lineage>
</organism>
<accession>A0A6A6H5W6</accession>
<keyword evidence="6" id="KW-0862">Zinc</keyword>
<feature type="region of interest" description="Disordered" evidence="7">
    <location>
        <begin position="575"/>
        <end position="668"/>
    </location>
</feature>
<keyword evidence="2" id="KW-0547">Nucleotide-binding</keyword>
<dbReference type="PANTHER" id="PTHR45626">
    <property type="entry name" value="TRANSCRIPTION TERMINATION FACTOR 2-RELATED"/>
    <property type="match status" value="1"/>
</dbReference>
<feature type="domain" description="RING-type" evidence="8">
    <location>
        <begin position="504"/>
        <end position="554"/>
    </location>
</feature>
<keyword evidence="5" id="KW-0067">ATP-binding</keyword>
<dbReference type="Proteomes" id="UP000800092">
    <property type="component" value="Unassembled WGS sequence"/>
</dbReference>
<dbReference type="SMART" id="SM00487">
    <property type="entry name" value="DEXDc"/>
    <property type="match status" value="1"/>
</dbReference>
<evidence type="ECO:0000256" key="3">
    <source>
        <dbReference type="ARBA" id="ARBA00022801"/>
    </source>
</evidence>
<dbReference type="InterPro" id="IPR013083">
    <property type="entry name" value="Znf_RING/FYVE/PHD"/>
</dbReference>
<gene>
    <name evidence="11" type="ORF">EV356DRAFT_449318</name>
</gene>
<dbReference type="CDD" id="cd18793">
    <property type="entry name" value="SF2_C_SNF"/>
    <property type="match status" value="1"/>
</dbReference>
<comment type="similarity">
    <text evidence="1">Belongs to the SNF2/RAD54 helicase family.</text>
</comment>
<name>A0A6A6H5W6_VIRVR</name>
<evidence type="ECO:0000259" key="10">
    <source>
        <dbReference type="PROSITE" id="PS51194"/>
    </source>
</evidence>
<keyword evidence="6" id="KW-0479">Metal-binding</keyword>
<reference evidence="11" key="1">
    <citation type="journal article" date="2020" name="Stud. Mycol.">
        <title>101 Dothideomycetes genomes: a test case for predicting lifestyles and emergence of pathogens.</title>
        <authorList>
            <person name="Haridas S."/>
            <person name="Albert R."/>
            <person name="Binder M."/>
            <person name="Bloem J."/>
            <person name="Labutti K."/>
            <person name="Salamov A."/>
            <person name="Andreopoulos B."/>
            <person name="Baker S."/>
            <person name="Barry K."/>
            <person name="Bills G."/>
            <person name="Bluhm B."/>
            <person name="Cannon C."/>
            <person name="Castanera R."/>
            <person name="Culley D."/>
            <person name="Daum C."/>
            <person name="Ezra D."/>
            <person name="Gonzalez J."/>
            <person name="Henrissat B."/>
            <person name="Kuo A."/>
            <person name="Liang C."/>
            <person name="Lipzen A."/>
            <person name="Lutzoni F."/>
            <person name="Magnuson J."/>
            <person name="Mondo S."/>
            <person name="Nolan M."/>
            <person name="Ohm R."/>
            <person name="Pangilinan J."/>
            <person name="Park H.-J."/>
            <person name="Ramirez L."/>
            <person name="Alfaro M."/>
            <person name="Sun H."/>
            <person name="Tritt A."/>
            <person name="Yoshinaga Y."/>
            <person name="Zwiers L.-H."/>
            <person name="Turgeon B."/>
            <person name="Goodwin S."/>
            <person name="Spatafora J."/>
            <person name="Crous P."/>
            <person name="Grigoriev I."/>
        </authorList>
    </citation>
    <scope>NUCLEOTIDE SEQUENCE</scope>
    <source>
        <strain evidence="11">Tuck. ex Michener</strain>
    </source>
</reference>
<evidence type="ECO:0000256" key="4">
    <source>
        <dbReference type="ARBA" id="ARBA00022806"/>
    </source>
</evidence>
<dbReference type="PROSITE" id="PS51194">
    <property type="entry name" value="HELICASE_CTER"/>
    <property type="match status" value="1"/>
</dbReference>
<evidence type="ECO:0000313" key="12">
    <source>
        <dbReference type="Proteomes" id="UP000800092"/>
    </source>
</evidence>
<dbReference type="Pfam" id="PF00176">
    <property type="entry name" value="SNF2-rel_dom"/>
    <property type="match status" value="1"/>
</dbReference>
<feature type="compositionally biased region" description="Acidic residues" evidence="7">
    <location>
        <begin position="578"/>
        <end position="608"/>
    </location>
</feature>
<evidence type="ECO:0000256" key="7">
    <source>
        <dbReference type="SAM" id="MobiDB-lite"/>
    </source>
</evidence>
<dbReference type="InterPro" id="IPR050628">
    <property type="entry name" value="SNF2_RAD54_helicase_TF"/>
</dbReference>
<dbReference type="AlphaFoldDB" id="A0A6A6H5W6"/>
<dbReference type="SMART" id="SM00184">
    <property type="entry name" value="RING"/>
    <property type="match status" value="1"/>
</dbReference>
<sequence>MPESYTDSNGSWFQAYNTIANGVQHFGQAVGGLASSLNPFGVQSNGVQAGPAGYSSYGDSSGFNGYGGYANGYNRAGPSNPLIGDPLDNYLQNPARHNYDYLYSDPTKTREEINDLLQNISADEDLPPELRGDTPEPMKTTLMPHQLLGLKWLTKMEESKNQGGILADDMGLGKTIQALALMVTRRSEDKLRKTTLIVAPVALLRQWKREIEEKIKPTHRLNVMIFHGSQSNMTYNRLRQYDVVLTTFGKLGTELKRQQKYEFRLTTDRDARPRKDEEVCLIGNECKWYRVIIDEAQCIKNKNTQVSQAACKLHAKYRLCMTGTPMMNNVEELYSLIRFLRIKPYCHWEDFRKDFAKPLKDSYKFTKDQAMKKLQALLKAILLRRTKTTKIDGQPIIRIPERSVEESHAVFSEDELQVYKSLEQNSQLTFNKYLRAGTVGKNYSNMLTLLLRLRQCCCHPHLMKDWNVTAEQVSEDPDRMPELAKKLAPNVVQRIKDANGNFECPVCYDAVENPAIFFPCGHDTCMECFASLSDPSRAIREGDESASAKCPECRGPIKRSDLLDYKTFKKVHMPETLAEGDGDGEAAAEDDDSDSDSDDSDDDADDVDDHGNLKDFIVEDGQEEAEETDDEENEAESSTKSKRKAGKHSGRPKDVKGKGKAKRKNKTQTLAELKRLGMRNQKAKMKYLKKLRKDYVSSSKIDQTLDILTSIRDNDPREKTIIFSQWTSLLDLLEIALSAKPQLGAFARYDGSMHANARNDAVNSFLDDPRVGIMLVSLKAGNAGLNLTAASQVIILDPFWNPFIEEQAIDRAHRIGQQREVRVHRVLVRETVEDRIVALQEKKRELITTALDEGESKKLGRLSTGELAYLFVSCAIFLCFIYLRPPFVDLLGLEGPTHLEMKSANDCNRAFRTIRTEISLSHKDSEAEHRTFLYVSTGGYLVLILSFRVRRNM</sequence>
<evidence type="ECO:0000313" key="11">
    <source>
        <dbReference type="EMBL" id="KAF2232933.1"/>
    </source>
</evidence>
<dbReference type="OrthoDB" id="423559at2759"/>
<dbReference type="Gene3D" id="3.40.50.10810">
    <property type="entry name" value="Tandem AAA-ATPase domain"/>
    <property type="match status" value="1"/>
</dbReference>
<dbReference type="InterPro" id="IPR014001">
    <property type="entry name" value="Helicase_ATP-bd"/>
</dbReference>
<dbReference type="GO" id="GO:0005737">
    <property type="term" value="C:cytoplasm"/>
    <property type="evidence" value="ECO:0007669"/>
    <property type="project" value="TreeGrafter"/>
</dbReference>
<evidence type="ECO:0000259" key="8">
    <source>
        <dbReference type="PROSITE" id="PS50089"/>
    </source>
</evidence>
<keyword evidence="3" id="KW-0378">Hydrolase</keyword>
<keyword evidence="12" id="KW-1185">Reference proteome</keyword>
<evidence type="ECO:0000256" key="6">
    <source>
        <dbReference type="PROSITE-ProRule" id="PRU00175"/>
    </source>
</evidence>
<dbReference type="InterPro" id="IPR027417">
    <property type="entry name" value="P-loop_NTPase"/>
</dbReference>
<feature type="domain" description="Helicase C-terminal" evidence="10">
    <location>
        <begin position="700"/>
        <end position="863"/>
    </location>
</feature>
<evidence type="ECO:0000256" key="2">
    <source>
        <dbReference type="ARBA" id="ARBA00022741"/>
    </source>
</evidence>
<dbReference type="PROSITE" id="PS51192">
    <property type="entry name" value="HELICASE_ATP_BIND_1"/>
    <property type="match status" value="1"/>
</dbReference>
<dbReference type="GO" id="GO:0004386">
    <property type="term" value="F:helicase activity"/>
    <property type="evidence" value="ECO:0007669"/>
    <property type="project" value="UniProtKB-KW"/>
</dbReference>
<dbReference type="InterPro" id="IPR049730">
    <property type="entry name" value="SNF2/RAD54-like_C"/>
</dbReference>